<dbReference type="GO" id="GO:0070475">
    <property type="term" value="P:rRNA base methylation"/>
    <property type="evidence" value="ECO:0007669"/>
    <property type="project" value="TreeGrafter"/>
</dbReference>
<gene>
    <name evidence="16" type="ORF">PS2015_12</name>
</gene>
<sequence>MTPAKVRAEAARILTHLISGQQGSLANLMPRGTSADDAQGLPLLQELCFGTCRWFYRLEAQLQNFLDKPLKKKDADIHCLLLIGLYQLEYLRLPAYAAINETVNAAVVLKKVWAKRLINAVLRRYQRSRDEKQNSAAPPHNTAEQYAFPAWLADALQQAWPEHYPHVLDQSNQHPPMTLRVNQQHISAADYLLELEQAGFSGQVGKFSETAVYLDRAVAVSALPGFADGWVSVQDEASQLIPGLLQLLPGLSVLDACAAPGGKTCHILENQPRLASITAVDIEERRLNRLHQNVQRLRLPEHALRVKAADATKPDQWWDGSPFDRVLLDAPCSASGIIRRQPDIKLLRRAEDIPRLAALQARLLDSLWSTLAPGGLMLYTTCSILPAENTLQIAAFLHRTPDATEIPISGEGSSGRWGIQCLHGRQLLPENHGPDGFFYALLQKAADQPQ</sequence>
<dbReference type="NCBIfam" id="NF008149">
    <property type="entry name" value="PRK10901.1"/>
    <property type="match status" value="1"/>
</dbReference>
<keyword evidence="10 14" id="KW-0694">RNA-binding</keyword>
<dbReference type="KEGG" id="pspi:PS2015_12"/>
<feature type="binding site" evidence="14">
    <location>
        <position position="329"/>
    </location>
    <ligand>
        <name>S-adenosyl-L-methionine</name>
        <dbReference type="ChEBI" id="CHEBI:59789"/>
    </ligand>
</feature>
<dbReference type="RefSeq" id="WP_058020246.1">
    <property type="nucleotide sequence ID" value="NZ_CP013189.1"/>
</dbReference>
<evidence type="ECO:0000256" key="2">
    <source>
        <dbReference type="ARBA" id="ARBA00004496"/>
    </source>
</evidence>
<dbReference type="Proteomes" id="UP000065641">
    <property type="component" value="Chromosome"/>
</dbReference>
<protein>
    <recommendedName>
        <fullName evidence="4">16S rRNA (cytosine(967)-C(5))-methyltransferase</fullName>
        <ecNumber evidence="4">2.1.1.176</ecNumber>
    </recommendedName>
    <alternativeName>
        <fullName evidence="11">16S rRNA m5C967 methyltransferase</fullName>
    </alternativeName>
    <alternativeName>
        <fullName evidence="12">rRNA (cytosine-C(5)-)-methyltransferase RsmB</fullName>
    </alternativeName>
</protein>
<dbReference type="Gene3D" id="3.30.70.1170">
    <property type="entry name" value="Sun protein, domain 3"/>
    <property type="match status" value="1"/>
</dbReference>
<dbReference type="InterPro" id="IPR049560">
    <property type="entry name" value="MeTrfase_RsmB-F_NOP2_cat"/>
</dbReference>
<keyword evidence="17" id="KW-1185">Reference proteome</keyword>
<keyword evidence="8 14" id="KW-0808">Transferase</keyword>
<dbReference type="InterPro" id="IPR004573">
    <property type="entry name" value="rRNA_ssu_MeTfrase_B"/>
</dbReference>
<dbReference type="InterPro" id="IPR023267">
    <property type="entry name" value="RCMT"/>
</dbReference>
<dbReference type="CDD" id="cd02440">
    <property type="entry name" value="AdoMet_MTases"/>
    <property type="match status" value="1"/>
</dbReference>
<accession>A0A0S2K8P5</accession>
<dbReference type="InterPro" id="IPR054728">
    <property type="entry name" value="RsmB-like_ferredoxin"/>
</dbReference>
<organism evidence="16 17">
    <name type="scientific">Pseudohongiella spirulinae</name>
    <dbReference type="NCBI Taxonomy" id="1249552"/>
    <lineage>
        <taxon>Bacteria</taxon>
        <taxon>Pseudomonadati</taxon>
        <taxon>Pseudomonadota</taxon>
        <taxon>Gammaproteobacteria</taxon>
        <taxon>Pseudomonadales</taxon>
        <taxon>Pseudohongiellaceae</taxon>
        <taxon>Pseudohongiella</taxon>
    </lineage>
</organism>
<dbReference type="PROSITE" id="PS51686">
    <property type="entry name" value="SAM_MT_RSMB_NOP"/>
    <property type="match status" value="1"/>
</dbReference>
<evidence type="ECO:0000256" key="9">
    <source>
        <dbReference type="ARBA" id="ARBA00022691"/>
    </source>
</evidence>
<name>A0A0S2K8P5_9GAMM</name>
<evidence type="ECO:0000256" key="1">
    <source>
        <dbReference type="ARBA" id="ARBA00002724"/>
    </source>
</evidence>
<comment type="similarity">
    <text evidence="3 14">Belongs to the class I-like SAM-binding methyltransferase superfamily. RsmB/NOP family.</text>
</comment>
<dbReference type="OrthoDB" id="9810297at2"/>
<evidence type="ECO:0000256" key="13">
    <source>
        <dbReference type="ARBA" id="ARBA00047283"/>
    </source>
</evidence>
<comment type="catalytic activity">
    <reaction evidence="13">
        <text>cytidine(967) in 16S rRNA + S-adenosyl-L-methionine = 5-methylcytidine(967) in 16S rRNA + S-adenosyl-L-homocysteine + H(+)</text>
        <dbReference type="Rhea" id="RHEA:42748"/>
        <dbReference type="Rhea" id="RHEA-COMP:10219"/>
        <dbReference type="Rhea" id="RHEA-COMP:10220"/>
        <dbReference type="ChEBI" id="CHEBI:15378"/>
        <dbReference type="ChEBI" id="CHEBI:57856"/>
        <dbReference type="ChEBI" id="CHEBI:59789"/>
        <dbReference type="ChEBI" id="CHEBI:74483"/>
        <dbReference type="ChEBI" id="CHEBI:82748"/>
        <dbReference type="EC" id="2.1.1.176"/>
    </reaction>
</comment>
<dbReference type="PANTHER" id="PTHR22807">
    <property type="entry name" value="NOP2 YEAST -RELATED NOL1/NOP2/FMU SUN DOMAIN-CONTAINING"/>
    <property type="match status" value="1"/>
</dbReference>
<evidence type="ECO:0000256" key="11">
    <source>
        <dbReference type="ARBA" id="ARBA00030399"/>
    </source>
</evidence>
<evidence type="ECO:0000256" key="3">
    <source>
        <dbReference type="ARBA" id="ARBA00007494"/>
    </source>
</evidence>
<dbReference type="InterPro" id="IPR029063">
    <property type="entry name" value="SAM-dependent_MTases_sf"/>
</dbReference>
<evidence type="ECO:0000313" key="17">
    <source>
        <dbReference type="Proteomes" id="UP000065641"/>
    </source>
</evidence>
<feature type="active site" description="Nucleophile" evidence="14">
    <location>
        <position position="382"/>
    </location>
</feature>
<evidence type="ECO:0000256" key="5">
    <source>
        <dbReference type="ARBA" id="ARBA00022490"/>
    </source>
</evidence>
<dbReference type="AlphaFoldDB" id="A0A0S2K8P5"/>
<dbReference type="InterPro" id="IPR035926">
    <property type="entry name" value="NusB-like_sf"/>
</dbReference>
<dbReference type="GO" id="GO:0006355">
    <property type="term" value="P:regulation of DNA-templated transcription"/>
    <property type="evidence" value="ECO:0007669"/>
    <property type="project" value="InterPro"/>
</dbReference>
<dbReference type="NCBIfam" id="TIGR00563">
    <property type="entry name" value="rsmB"/>
    <property type="match status" value="1"/>
</dbReference>
<keyword evidence="9 14" id="KW-0949">S-adenosyl-L-methionine</keyword>
<dbReference type="FunFam" id="3.40.50.150:FF:000022">
    <property type="entry name" value="Ribosomal RNA small subunit methyltransferase B"/>
    <property type="match status" value="1"/>
</dbReference>
<dbReference type="EMBL" id="CP013189">
    <property type="protein sequence ID" value="ALO44710.1"/>
    <property type="molecule type" value="Genomic_DNA"/>
</dbReference>
<dbReference type="InterPro" id="IPR006027">
    <property type="entry name" value="NusB_RsmB_TIM44"/>
</dbReference>
<dbReference type="Gene3D" id="3.40.50.150">
    <property type="entry name" value="Vaccinia Virus protein VP39"/>
    <property type="match status" value="1"/>
</dbReference>
<evidence type="ECO:0000256" key="14">
    <source>
        <dbReference type="PROSITE-ProRule" id="PRU01023"/>
    </source>
</evidence>
<dbReference type="Gene3D" id="1.10.940.10">
    <property type="entry name" value="NusB-like"/>
    <property type="match status" value="1"/>
</dbReference>
<dbReference type="FunFam" id="3.30.70.1170:FF:000002">
    <property type="entry name" value="Ribosomal RNA small subunit methyltransferase B"/>
    <property type="match status" value="1"/>
</dbReference>
<comment type="subcellular location">
    <subcellularLocation>
        <location evidence="2">Cytoplasm</location>
    </subcellularLocation>
</comment>
<feature type="binding site" evidence="14">
    <location>
        <position position="310"/>
    </location>
    <ligand>
        <name>S-adenosyl-L-methionine</name>
        <dbReference type="ChEBI" id="CHEBI:59789"/>
    </ligand>
</feature>
<keyword evidence="5" id="KW-0963">Cytoplasm</keyword>
<feature type="domain" description="SAM-dependent MTase RsmB/NOP-type" evidence="15">
    <location>
        <begin position="167"/>
        <end position="445"/>
    </location>
</feature>
<evidence type="ECO:0000256" key="10">
    <source>
        <dbReference type="ARBA" id="ARBA00022884"/>
    </source>
</evidence>
<dbReference type="PANTHER" id="PTHR22807:SF61">
    <property type="entry name" value="NOL1_NOP2_SUN FAMILY PROTEIN _ ANTITERMINATION NUSB DOMAIN-CONTAINING PROTEIN"/>
    <property type="match status" value="1"/>
</dbReference>
<dbReference type="GO" id="GO:0003723">
    <property type="term" value="F:RNA binding"/>
    <property type="evidence" value="ECO:0007669"/>
    <property type="project" value="UniProtKB-UniRule"/>
</dbReference>
<keyword evidence="7 14" id="KW-0489">Methyltransferase</keyword>
<evidence type="ECO:0000256" key="4">
    <source>
        <dbReference type="ARBA" id="ARBA00012140"/>
    </source>
</evidence>
<comment type="function">
    <text evidence="1">Specifically methylates the cytosine at position 967 (m5C967) of 16S rRNA.</text>
</comment>
<evidence type="ECO:0000256" key="7">
    <source>
        <dbReference type="ARBA" id="ARBA00022603"/>
    </source>
</evidence>
<dbReference type="InterPro" id="IPR018314">
    <property type="entry name" value="RsmB/NOL1/NOP2-like_CS"/>
</dbReference>
<evidence type="ECO:0000256" key="12">
    <source>
        <dbReference type="ARBA" id="ARBA00031088"/>
    </source>
</evidence>
<dbReference type="NCBIfam" id="NF011494">
    <property type="entry name" value="PRK14902.1"/>
    <property type="match status" value="1"/>
</dbReference>
<dbReference type="GO" id="GO:0009383">
    <property type="term" value="F:rRNA (cytosine-C5-)-methyltransferase activity"/>
    <property type="evidence" value="ECO:0007669"/>
    <property type="project" value="TreeGrafter"/>
</dbReference>
<evidence type="ECO:0000259" key="15">
    <source>
        <dbReference type="PROSITE" id="PS51686"/>
    </source>
</evidence>
<dbReference type="PATRIC" id="fig|1249552.3.peg.12"/>
<reference evidence="16 17" key="1">
    <citation type="submission" date="2015-11" db="EMBL/GenBank/DDBJ databases">
        <authorList>
            <person name="Zhang Y."/>
            <person name="Guo Z."/>
        </authorList>
    </citation>
    <scope>NUCLEOTIDE SEQUENCE [LARGE SCALE GENOMIC DNA]</scope>
    <source>
        <strain evidence="16 17">KCTC 32221</strain>
    </source>
</reference>
<dbReference type="Pfam" id="PF22458">
    <property type="entry name" value="RsmF-B_ferredox"/>
    <property type="match status" value="1"/>
</dbReference>
<dbReference type="SUPFAM" id="SSF48013">
    <property type="entry name" value="NusB-like"/>
    <property type="match status" value="1"/>
</dbReference>
<dbReference type="Pfam" id="PF01029">
    <property type="entry name" value="NusB"/>
    <property type="match status" value="1"/>
</dbReference>
<evidence type="ECO:0000256" key="8">
    <source>
        <dbReference type="ARBA" id="ARBA00022679"/>
    </source>
</evidence>
<evidence type="ECO:0000313" key="16">
    <source>
        <dbReference type="EMBL" id="ALO44710.1"/>
    </source>
</evidence>
<keyword evidence="6" id="KW-0698">rRNA processing</keyword>
<dbReference type="PROSITE" id="PS01153">
    <property type="entry name" value="NOL1_NOP2_SUN"/>
    <property type="match status" value="1"/>
</dbReference>
<dbReference type="EC" id="2.1.1.176" evidence="4"/>
<feature type="binding site" evidence="14">
    <location>
        <begin position="257"/>
        <end position="263"/>
    </location>
    <ligand>
        <name>S-adenosyl-L-methionine</name>
        <dbReference type="ChEBI" id="CHEBI:59789"/>
    </ligand>
</feature>
<evidence type="ECO:0000256" key="6">
    <source>
        <dbReference type="ARBA" id="ARBA00022552"/>
    </source>
</evidence>
<dbReference type="STRING" id="1249552.PS2015_12"/>
<dbReference type="SUPFAM" id="SSF53335">
    <property type="entry name" value="S-adenosyl-L-methionine-dependent methyltransferases"/>
    <property type="match status" value="1"/>
</dbReference>
<dbReference type="Gene3D" id="1.10.287.730">
    <property type="entry name" value="Helix hairpin bin"/>
    <property type="match status" value="1"/>
</dbReference>
<dbReference type="InterPro" id="IPR001678">
    <property type="entry name" value="MeTrfase_RsmB-F_NOP2_dom"/>
</dbReference>
<proteinExistence type="inferred from homology"/>
<dbReference type="PRINTS" id="PR02008">
    <property type="entry name" value="RCMTFAMILY"/>
</dbReference>
<dbReference type="Pfam" id="PF01189">
    <property type="entry name" value="Methyltr_RsmB-F"/>
    <property type="match status" value="1"/>
</dbReference>
<dbReference type="GO" id="GO:0005829">
    <property type="term" value="C:cytosol"/>
    <property type="evidence" value="ECO:0007669"/>
    <property type="project" value="TreeGrafter"/>
</dbReference>
<feature type="binding site" evidence="14">
    <location>
        <position position="281"/>
    </location>
    <ligand>
        <name>S-adenosyl-L-methionine</name>
        <dbReference type="ChEBI" id="CHEBI:59789"/>
    </ligand>
</feature>